<protein>
    <recommendedName>
        <fullName evidence="3">Reverse transcriptase domain-containing protein</fullName>
    </recommendedName>
</protein>
<proteinExistence type="predicted"/>
<evidence type="ECO:0000313" key="2">
    <source>
        <dbReference type="Proteomes" id="UP001311915"/>
    </source>
</evidence>
<organism evidence="1 2">
    <name type="scientific">Solanum pinnatisectum</name>
    <name type="common">tansyleaf nightshade</name>
    <dbReference type="NCBI Taxonomy" id="50273"/>
    <lineage>
        <taxon>Eukaryota</taxon>
        <taxon>Viridiplantae</taxon>
        <taxon>Streptophyta</taxon>
        <taxon>Embryophyta</taxon>
        <taxon>Tracheophyta</taxon>
        <taxon>Spermatophyta</taxon>
        <taxon>Magnoliopsida</taxon>
        <taxon>eudicotyledons</taxon>
        <taxon>Gunneridae</taxon>
        <taxon>Pentapetalae</taxon>
        <taxon>asterids</taxon>
        <taxon>lamiids</taxon>
        <taxon>Solanales</taxon>
        <taxon>Solanaceae</taxon>
        <taxon>Solanoideae</taxon>
        <taxon>Solaneae</taxon>
        <taxon>Solanum</taxon>
    </lineage>
</organism>
<dbReference type="PANTHER" id="PTHR46238:SF8">
    <property type="entry name" value="ENDONUCLEASE_EXONUCLEASE_PHOSPHATASE DOMAIN-CONTAINING PROTEIN"/>
    <property type="match status" value="1"/>
</dbReference>
<dbReference type="Proteomes" id="UP001311915">
    <property type="component" value="Unassembled WGS sequence"/>
</dbReference>
<dbReference type="PANTHER" id="PTHR46238">
    <property type="entry name" value="REVERSE TRANSCRIPTASE DOMAIN-CONTAINING PROTEIN"/>
    <property type="match status" value="1"/>
</dbReference>
<sequence length="118" mass="13506">MMDVLTWHIQDRVSWCMLFVDDIVVIDKTHSETHSGVNARLEVQRQTLKSKGFRLSMTKTECLECKFSDATHEIGVEVRLDTHVIPKRRCFKCMGSLIQASVEINDDITHCIGVGWAK</sequence>
<gene>
    <name evidence="1" type="ORF">R3W88_003376</name>
</gene>
<name>A0AAV9MRI1_9SOLN</name>
<dbReference type="EMBL" id="JAWPEI010000001">
    <property type="protein sequence ID" value="KAK4739679.1"/>
    <property type="molecule type" value="Genomic_DNA"/>
</dbReference>
<evidence type="ECO:0000313" key="1">
    <source>
        <dbReference type="EMBL" id="KAK4739679.1"/>
    </source>
</evidence>
<accession>A0AAV9MRI1</accession>
<dbReference type="AlphaFoldDB" id="A0AAV9MRI1"/>
<reference evidence="1 2" key="1">
    <citation type="submission" date="2023-10" db="EMBL/GenBank/DDBJ databases">
        <title>Genome-Wide Identification Analysis in wild type Solanum Pinnatisectum Reveals Some Genes Defensing Phytophthora Infestans.</title>
        <authorList>
            <person name="Sun C."/>
        </authorList>
    </citation>
    <scope>NUCLEOTIDE SEQUENCE [LARGE SCALE GENOMIC DNA]</scope>
    <source>
        <strain evidence="1">LQN</strain>
        <tissue evidence="1">Leaf</tissue>
    </source>
</reference>
<keyword evidence="2" id="KW-1185">Reference proteome</keyword>
<comment type="caution">
    <text evidence="1">The sequence shown here is derived from an EMBL/GenBank/DDBJ whole genome shotgun (WGS) entry which is preliminary data.</text>
</comment>
<evidence type="ECO:0008006" key="3">
    <source>
        <dbReference type="Google" id="ProtNLM"/>
    </source>
</evidence>